<dbReference type="STRING" id="246404.A0A507FAG1"/>
<comment type="caution">
    <text evidence="3">The sequence shown here is derived from an EMBL/GenBank/DDBJ whole genome shotgun (WGS) entry which is preliminary data.</text>
</comment>
<dbReference type="InterPro" id="IPR050194">
    <property type="entry name" value="Glycosyltransferase_grp1"/>
</dbReference>
<dbReference type="Gene3D" id="3.40.50.2000">
    <property type="entry name" value="Glycogen Phosphorylase B"/>
    <property type="match status" value="2"/>
</dbReference>
<keyword evidence="1" id="KW-1133">Transmembrane helix</keyword>
<dbReference type="PANTHER" id="PTHR45947:SF3">
    <property type="entry name" value="SULFOQUINOVOSYL TRANSFERASE SQD2"/>
    <property type="match status" value="1"/>
</dbReference>
<name>A0A507FAG1_9FUNG</name>
<feature type="transmembrane region" description="Helical" evidence="1">
    <location>
        <begin position="107"/>
        <end position="125"/>
    </location>
</feature>
<accession>A0A507FAG1</accession>
<dbReference type="SUPFAM" id="SSF53756">
    <property type="entry name" value="UDP-Glycosyltransferase/glycogen phosphorylase"/>
    <property type="match status" value="1"/>
</dbReference>
<proteinExistence type="predicted"/>
<feature type="transmembrane region" description="Helical" evidence="1">
    <location>
        <begin position="153"/>
        <end position="174"/>
    </location>
</feature>
<reference evidence="3 4" key="1">
    <citation type="journal article" date="2019" name="Sci. Rep.">
        <title>Comparative genomics of chytrid fungi reveal insights into the obligate biotrophic and pathogenic lifestyle of Synchytrium endobioticum.</title>
        <authorList>
            <person name="van de Vossenberg B.T.L.H."/>
            <person name="Warris S."/>
            <person name="Nguyen H.D.T."/>
            <person name="van Gent-Pelzer M.P.E."/>
            <person name="Joly D.L."/>
            <person name="van de Geest H.C."/>
            <person name="Bonants P.J.M."/>
            <person name="Smith D.S."/>
            <person name="Levesque C.A."/>
            <person name="van der Lee T.A.J."/>
        </authorList>
    </citation>
    <scope>NUCLEOTIDE SEQUENCE [LARGE SCALE GENOMIC DNA]</scope>
    <source>
        <strain evidence="3 4">CBS 675.73</strain>
    </source>
</reference>
<feature type="domain" description="Glycosyltransferase subfamily 4-like N-terminal" evidence="2">
    <location>
        <begin position="36"/>
        <end position="204"/>
    </location>
</feature>
<dbReference type="AlphaFoldDB" id="A0A507FAG1"/>
<dbReference type="EMBL" id="QEAP01000193">
    <property type="protein sequence ID" value="TPX73321.1"/>
    <property type="molecule type" value="Genomic_DNA"/>
</dbReference>
<dbReference type="Pfam" id="PF13692">
    <property type="entry name" value="Glyco_trans_1_4"/>
    <property type="match status" value="1"/>
</dbReference>
<dbReference type="PANTHER" id="PTHR45947">
    <property type="entry name" value="SULFOQUINOVOSYL TRANSFERASE SQD2"/>
    <property type="match status" value="1"/>
</dbReference>
<gene>
    <name evidence="3" type="ORF">CcCBS67573_g05401</name>
</gene>
<dbReference type="GO" id="GO:0016757">
    <property type="term" value="F:glycosyltransferase activity"/>
    <property type="evidence" value="ECO:0007669"/>
    <property type="project" value="TreeGrafter"/>
</dbReference>
<evidence type="ECO:0000313" key="4">
    <source>
        <dbReference type="Proteomes" id="UP000320333"/>
    </source>
</evidence>
<dbReference type="Proteomes" id="UP000320333">
    <property type="component" value="Unassembled WGS sequence"/>
</dbReference>
<dbReference type="OrthoDB" id="443318at2759"/>
<evidence type="ECO:0000313" key="3">
    <source>
        <dbReference type="EMBL" id="TPX73321.1"/>
    </source>
</evidence>
<sequence>MQAEENEVFDLDGGPALSAPSPMRILVATEYLPPFVSGIANRCKNLVRGYRQHGHTVTTYGPPGSDCDVQVVSIVNPFYDQQRMFLLPPFMLMLQCLNPFAEVPFDIAHIVGPLAFPFVFVVPLLRMRGVRIYVSYHVFLEFYKEKYFKDNQLLGSFLEGLFILFYFIPLVYFADVVGVPSKTADYCVFRYSKRIHYMRSGLDTAVFVPTEDNHFPSEDDYLNPSTPPPPLPIPESLKPFLGTTAHPSTPLTSRQTKLIHQLHTQNTIQKPSSASGSVTSPVLLYVGRLAVEKNCEFLIRALEHPCLSTARLILVGDGPARASLEAVAREVVGAERVYSAAAGTNHPHVNVSNGKVASHPTARVLFAGMVHNEEVIRGYYAAADVFVSASASETFGFTVAEALACGTPSVMVRSGAFRSVYRMIDGWMFEEGDVEDYVGRVGRVVMDGLLARRVSRRVAVRQFGVMGAVNDLLKTYDMCIRSDFWEENGIKKGGSDAAKALASTRPSFHTKQE</sequence>
<dbReference type="InterPro" id="IPR028098">
    <property type="entry name" value="Glyco_trans_4-like_N"/>
</dbReference>
<keyword evidence="1" id="KW-0472">Membrane</keyword>
<evidence type="ECO:0000256" key="1">
    <source>
        <dbReference type="SAM" id="Phobius"/>
    </source>
</evidence>
<keyword evidence="1" id="KW-0812">Transmembrane</keyword>
<organism evidence="3 4">
    <name type="scientific">Chytriomyces confervae</name>
    <dbReference type="NCBI Taxonomy" id="246404"/>
    <lineage>
        <taxon>Eukaryota</taxon>
        <taxon>Fungi</taxon>
        <taxon>Fungi incertae sedis</taxon>
        <taxon>Chytridiomycota</taxon>
        <taxon>Chytridiomycota incertae sedis</taxon>
        <taxon>Chytridiomycetes</taxon>
        <taxon>Chytridiales</taxon>
        <taxon>Chytriomycetaceae</taxon>
        <taxon>Chytriomyces</taxon>
    </lineage>
</organism>
<keyword evidence="4" id="KW-1185">Reference proteome</keyword>
<evidence type="ECO:0000259" key="2">
    <source>
        <dbReference type="Pfam" id="PF13439"/>
    </source>
</evidence>
<dbReference type="Pfam" id="PF13439">
    <property type="entry name" value="Glyco_transf_4"/>
    <property type="match status" value="1"/>
</dbReference>
<protein>
    <recommendedName>
        <fullName evidence="2">Glycosyltransferase subfamily 4-like N-terminal domain-containing protein</fullName>
    </recommendedName>
</protein>